<proteinExistence type="predicted"/>
<feature type="compositionally biased region" description="Polar residues" evidence="4">
    <location>
        <begin position="215"/>
        <end position="231"/>
    </location>
</feature>
<feature type="compositionally biased region" description="Low complexity" evidence="4">
    <location>
        <begin position="1302"/>
        <end position="1318"/>
    </location>
</feature>
<name>A0ABM1Y4N9_AEDAL</name>
<feature type="region of interest" description="Disordered" evidence="4">
    <location>
        <begin position="805"/>
        <end position="850"/>
    </location>
</feature>
<keyword evidence="3" id="KW-0677">Repeat</keyword>
<dbReference type="SUPFAM" id="SSF50156">
    <property type="entry name" value="PDZ domain-like"/>
    <property type="match status" value="2"/>
</dbReference>
<keyword evidence="1" id="KW-0813">Transport</keyword>
<feature type="region of interest" description="Disordered" evidence="4">
    <location>
        <begin position="526"/>
        <end position="579"/>
    </location>
</feature>
<feature type="domain" description="PID" evidence="5">
    <location>
        <begin position="1593"/>
        <end position="1771"/>
    </location>
</feature>
<dbReference type="GeneID" id="109422876"/>
<dbReference type="SMART" id="SM00228">
    <property type="entry name" value="PDZ"/>
    <property type="match status" value="2"/>
</dbReference>
<dbReference type="Proteomes" id="UP000069940">
    <property type="component" value="Unassembled WGS sequence"/>
</dbReference>
<evidence type="ECO:0008006" key="9">
    <source>
        <dbReference type="Google" id="ProtNLM"/>
    </source>
</evidence>
<dbReference type="Pfam" id="PF00595">
    <property type="entry name" value="PDZ"/>
    <property type="match status" value="2"/>
</dbReference>
<dbReference type="SMART" id="SM00462">
    <property type="entry name" value="PTB"/>
    <property type="match status" value="1"/>
</dbReference>
<evidence type="ECO:0000259" key="5">
    <source>
        <dbReference type="PROSITE" id="PS01179"/>
    </source>
</evidence>
<evidence type="ECO:0000313" key="8">
    <source>
        <dbReference type="Proteomes" id="UP000069940"/>
    </source>
</evidence>
<dbReference type="CDD" id="cd06720">
    <property type="entry name" value="PDZ1_APBA1_3-like"/>
    <property type="match status" value="1"/>
</dbReference>
<dbReference type="Pfam" id="PF00640">
    <property type="entry name" value="PID"/>
    <property type="match status" value="1"/>
</dbReference>
<feature type="compositionally biased region" description="Low complexity" evidence="4">
    <location>
        <begin position="93"/>
        <end position="116"/>
    </location>
</feature>
<dbReference type="SUPFAM" id="SSF50729">
    <property type="entry name" value="PH domain-like"/>
    <property type="match status" value="1"/>
</dbReference>
<organism evidence="7 8">
    <name type="scientific">Aedes albopictus</name>
    <name type="common">Asian tiger mosquito</name>
    <name type="synonym">Stegomyia albopicta</name>
    <dbReference type="NCBI Taxonomy" id="7160"/>
    <lineage>
        <taxon>Eukaryota</taxon>
        <taxon>Metazoa</taxon>
        <taxon>Ecdysozoa</taxon>
        <taxon>Arthropoda</taxon>
        <taxon>Hexapoda</taxon>
        <taxon>Insecta</taxon>
        <taxon>Pterygota</taxon>
        <taxon>Neoptera</taxon>
        <taxon>Endopterygota</taxon>
        <taxon>Diptera</taxon>
        <taxon>Nematocera</taxon>
        <taxon>Culicoidea</taxon>
        <taxon>Culicidae</taxon>
        <taxon>Culicinae</taxon>
        <taxon>Aedini</taxon>
        <taxon>Aedes</taxon>
        <taxon>Stegomyia</taxon>
    </lineage>
</organism>
<dbReference type="CDD" id="cd06793">
    <property type="entry name" value="PDZ2_APBA1_3-like"/>
    <property type="match status" value="1"/>
</dbReference>
<evidence type="ECO:0000256" key="3">
    <source>
        <dbReference type="ARBA" id="ARBA00022737"/>
    </source>
</evidence>
<feature type="compositionally biased region" description="Polar residues" evidence="4">
    <location>
        <begin position="117"/>
        <end position="126"/>
    </location>
</feature>
<feature type="region of interest" description="Disordered" evidence="4">
    <location>
        <begin position="1692"/>
        <end position="1735"/>
    </location>
</feature>
<evidence type="ECO:0000256" key="4">
    <source>
        <dbReference type="SAM" id="MobiDB-lite"/>
    </source>
</evidence>
<dbReference type="PROSITE" id="PS01179">
    <property type="entry name" value="PID"/>
    <property type="match status" value="1"/>
</dbReference>
<feature type="region of interest" description="Disordered" evidence="4">
    <location>
        <begin position="1355"/>
        <end position="1416"/>
    </location>
</feature>
<dbReference type="CDD" id="cd01208">
    <property type="entry name" value="PTB_X11"/>
    <property type="match status" value="1"/>
</dbReference>
<dbReference type="InterPro" id="IPR001478">
    <property type="entry name" value="PDZ"/>
</dbReference>
<feature type="region of interest" description="Disordered" evidence="4">
    <location>
        <begin position="1290"/>
        <end position="1319"/>
    </location>
</feature>
<feature type="region of interest" description="Disordered" evidence="4">
    <location>
        <begin position="1003"/>
        <end position="1039"/>
    </location>
</feature>
<feature type="compositionally biased region" description="Polar residues" evidence="4">
    <location>
        <begin position="1465"/>
        <end position="1477"/>
    </location>
</feature>
<dbReference type="InterPro" id="IPR036034">
    <property type="entry name" value="PDZ_sf"/>
</dbReference>
<keyword evidence="8" id="KW-1185">Reference proteome</keyword>
<dbReference type="InterPro" id="IPR006020">
    <property type="entry name" value="PTB/PI_dom"/>
</dbReference>
<evidence type="ECO:0000313" key="7">
    <source>
        <dbReference type="EnsemblMetazoa" id="AALFPA23_005685.P7290"/>
    </source>
</evidence>
<keyword evidence="2" id="KW-0597">Phosphoprotein</keyword>
<feature type="compositionally biased region" description="Acidic residues" evidence="4">
    <location>
        <begin position="1405"/>
        <end position="1415"/>
    </location>
</feature>
<feature type="compositionally biased region" description="Low complexity" evidence="4">
    <location>
        <begin position="546"/>
        <end position="570"/>
    </location>
</feature>
<sequence length="1987" mass="214134">MVSSTITLDKKSSSSSSSAAAASATAQASAEQNSNSIISIPLNATTSTNGTNCSDSSAASSSALGLSEQKISILFPKCKPRIAEQHYQANASSGMLGGNNSIINNNNSHSNRNSMSTITSNSKSDITGTSSSLTTPTSLTSSSYTLNSTSYGMDSSAYRGNGGSAAAYDLLGSRQELSSRLNNNQYESGRSSSRHTNSVDKYSFYYNSQPPPLSTSPTENNANAAGSSSHFLPSDDEDDENDQRKDSYPRHTYYTSRHQSHYYNLPKQDPGTPSSSSRYHWDLSSSSALSYSTPISSTVTSTIGGGKRPSNKSAYTKVLQSPLEDESDIEDKLKYFNYQNEMHNSSSSSTTNVVNMAVSSSSTAPEKPSGIYSNYKTNEMIVFNDIDEERRRVQQQQHQAHRQENDHKHTSNAGGLHVSSVATVDDLDDDGISLHSRRNQPPQLLQDGNGGAVAGGCGGGFGDGDNGSNETSSSAHKTAPAATTVASNSGSNIMEYEGSPRRFGLSLNEDSSSYYMSSNYKLNLTSPSLLTPPRPGFPQRVIPPHQQQQQQSTNNSNTSAATTPTPIGTGAHHHPYHPVTRSPTLLEQVSSGLNSSVTFDANALLSEFDAKRAAVSASTISINGSSTPNSAAVAAMDSAPLEVNKLNVIRLDSDYRSEDLEEIPTKRSTPEIKPTLGLISTTADDNPTFGAGSFTTPITASSTFDYLYEFSETRKVLEEFFKCPTTEDVEKAFEKFSDYNESGDDVESLDIHYEYPAELDGKALETTYIGSTVAAEQQKTMTTSSGGGARQQDISAAIVVRKSPINNNASDVEADGDDDDVANGEEDGEEDGGVEDDEDDDDDAEGGNNLKYMINVKSKPRIKNGYTSFRKKKQEKKLAGMGSNALSGIVTVSGGNDDDNDGEDEEEIDIYSANHHHHHSYHLHQQQQQRLQQQTQEHQQQQQQHQNLSNVRQHVILQQQQHQQQPQQYQEHERHFSLYLDPGSRASSCDVINESNLDSTQFLTNGNGKKLRSNGGGSGNGKKPLARRQSKNFNYSPDTTDYESNCGDYDSEISLKYGSEYGGIMVNGAAASEMMCDDLNNGVISSASTTGINSSTMIDNGVNNATSAAGSAGNYARYYTSMPVLEDGLSSGHVSDTENNNPGILPTPDLINSSHKLQQAANSYSLLTSPTGGHTMKPISSSPVIGNHNNNLDGLYGSNGFRMNGTAGGLNSSTLQNNKIFKNRDPELESLYTINTIQSTPPPPAPAPHRKSSIDCDAQTTLQQLQNQQQASSEVQAALKDIRTCLQRNKPLASPTHPQAPCPSSQQTQQQPTHQQSTMKNYEKHSMLVSDKLESPVPSISPVWIPRSRESKLVPLSPTMMNNSSPGLLLPTTPTAGDRTERSTNLSTEKDSLLHGNSAKITSALDDDEDPDTDLETDRLLGHQRLDDQGFYDDNSKSWTDRKTRSLLHKLSPKQQTGPVGANGGTSLYGSKPNNQGSLLRQGLSTLLSPASAVTVAQPASSLPEIVTSSKASPGLLSSTVQNSMNNNSIKSGNLISLHCPNENCPSSRAGSHQQSPTKIENQVIESGSPNGSDGSKSDKKKRNKTKEVLIEGVLFRSRYLGSTQLVCEGQPTKSTRMMQAEEAVSRIKALSPEGEPQPSTEVDLFISTEKIMVLNTDLKEIMMDHALRTISYIADIGDLVVLMARRRFVPQDVDSGDSGGSGNGNGPSANQANPSGSTPPQKTAGNPKGNRTPKMICHVFESDEAQFIAQSIGQAFQVAYMEFLKANGIEDHSFMKEMDYQEVLNSQEIFGDELEIFAKKELQKEVVVPKAKGEILGVVIVESGWGSMLPTVVIANLASAGAAARCGQLNIGDQIIAINGLSLVGLPLSTCQSYIKNTKNQTVVKFTVVPCAPVVEVKIKRPNTKYQLGFSVQNGVICSLLRGGIAERGGVRVGHRIIEINNQSVVAVPHEKIVNLLATSVGEILMKTMPTSMFRLLTGQENPVYI</sequence>
<feature type="region of interest" description="Disordered" evidence="4">
    <location>
        <begin position="93"/>
        <end position="146"/>
    </location>
</feature>
<feature type="region of interest" description="Disordered" evidence="4">
    <location>
        <begin position="926"/>
        <end position="948"/>
    </location>
</feature>
<dbReference type="PANTHER" id="PTHR12345">
    <property type="entry name" value="SYNTENIN RELATED"/>
    <property type="match status" value="1"/>
</dbReference>
<dbReference type="PANTHER" id="PTHR12345:SF16">
    <property type="entry name" value="X11L, ISOFORM F-RELATED"/>
    <property type="match status" value="1"/>
</dbReference>
<feature type="region of interest" description="Disordered" evidence="4">
    <location>
        <begin position="1544"/>
        <end position="1584"/>
    </location>
</feature>
<feature type="region of interest" description="Disordered" evidence="4">
    <location>
        <begin position="1451"/>
        <end position="1477"/>
    </location>
</feature>
<evidence type="ECO:0000256" key="2">
    <source>
        <dbReference type="ARBA" id="ARBA00022553"/>
    </source>
</evidence>
<dbReference type="InterPro" id="IPR051230">
    <property type="entry name" value="APP-Binding"/>
</dbReference>
<feature type="compositionally biased region" description="Gly residues" evidence="4">
    <location>
        <begin position="448"/>
        <end position="465"/>
    </location>
</feature>
<evidence type="ECO:0000259" key="6">
    <source>
        <dbReference type="PROSITE" id="PS50106"/>
    </source>
</evidence>
<feature type="domain" description="PDZ" evidence="6">
    <location>
        <begin position="1897"/>
        <end position="1973"/>
    </location>
</feature>
<feature type="compositionally biased region" description="Basic and acidic residues" evidence="4">
    <location>
        <begin position="1378"/>
        <end position="1393"/>
    </location>
</feature>
<feature type="region of interest" description="Disordered" evidence="4">
    <location>
        <begin position="427"/>
        <end position="486"/>
    </location>
</feature>
<feature type="compositionally biased region" description="Acidic residues" evidence="4">
    <location>
        <begin position="812"/>
        <end position="845"/>
    </location>
</feature>
<evidence type="ECO:0000256" key="1">
    <source>
        <dbReference type="ARBA" id="ARBA00022448"/>
    </source>
</evidence>
<dbReference type="RefSeq" id="XP_062701292.1">
    <property type="nucleotide sequence ID" value="XM_062845308.1"/>
</dbReference>
<accession>A0ABM1Y4N9</accession>
<reference evidence="7" key="2">
    <citation type="submission" date="2025-05" db="UniProtKB">
        <authorList>
            <consortium name="EnsemblMetazoa"/>
        </authorList>
    </citation>
    <scope>IDENTIFICATION</scope>
    <source>
        <strain evidence="7">Foshan</strain>
    </source>
</reference>
<feature type="region of interest" description="Disordered" evidence="4">
    <location>
        <begin position="202"/>
        <end position="314"/>
    </location>
</feature>
<feature type="domain" description="PDZ" evidence="6">
    <location>
        <begin position="1806"/>
        <end position="1891"/>
    </location>
</feature>
<feature type="compositionally biased region" description="Polar residues" evidence="4">
    <location>
        <begin position="1544"/>
        <end position="1566"/>
    </location>
</feature>
<dbReference type="Gene3D" id="2.30.42.10">
    <property type="match status" value="2"/>
</dbReference>
<feature type="region of interest" description="Disordered" evidence="4">
    <location>
        <begin position="390"/>
        <end position="414"/>
    </location>
</feature>
<dbReference type="Gene3D" id="2.30.29.30">
    <property type="entry name" value="Pleckstrin-homology domain (PH domain)/Phosphotyrosine-binding domain (PTB)"/>
    <property type="match status" value="1"/>
</dbReference>
<feature type="compositionally biased region" description="Polar residues" evidence="4">
    <location>
        <begin position="1716"/>
        <end position="1725"/>
    </location>
</feature>
<reference evidence="8" key="1">
    <citation type="journal article" date="2015" name="Proc. Natl. Acad. Sci. U.S.A.">
        <title>Genome sequence of the Asian Tiger mosquito, Aedes albopictus, reveals insights into its biology, genetics, and evolution.</title>
        <authorList>
            <person name="Chen X.G."/>
            <person name="Jiang X."/>
            <person name="Gu J."/>
            <person name="Xu M."/>
            <person name="Wu Y."/>
            <person name="Deng Y."/>
            <person name="Zhang C."/>
            <person name="Bonizzoni M."/>
            <person name="Dermauw W."/>
            <person name="Vontas J."/>
            <person name="Armbruster P."/>
            <person name="Huang X."/>
            <person name="Yang Y."/>
            <person name="Zhang H."/>
            <person name="He W."/>
            <person name="Peng H."/>
            <person name="Liu Y."/>
            <person name="Wu K."/>
            <person name="Chen J."/>
            <person name="Lirakis M."/>
            <person name="Topalis P."/>
            <person name="Van Leeuwen T."/>
            <person name="Hall A.B."/>
            <person name="Jiang X."/>
            <person name="Thorpe C."/>
            <person name="Mueller R.L."/>
            <person name="Sun C."/>
            <person name="Waterhouse R.M."/>
            <person name="Yan G."/>
            <person name="Tu Z.J."/>
            <person name="Fang X."/>
            <person name="James A.A."/>
        </authorList>
    </citation>
    <scope>NUCLEOTIDE SEQUENCE [LARGE SCALE GENOMIC DNA]</scope>
    <source>
        <strain evidence="8">Foshan</strain>
    </source>
</reference>
<feature type="compositionally biased region" description="Low complexity" evidence="4">
    <location>
        <begin position="127"/>
        <end position="146"/>
    </location>
</feature>
<feature type="compositionally biased region" description="Low complexity" evidence="4">
    <location>
        <begin position="926"/>
        <end position="946"/>
    </location>
</feature>
<protein>
    <recommendedName>
        <fullName evidence="9">Protein lin-10</fullName>
    </recommendedName>
</protein>
<dbReference type="EnsemblMetazoa" id="AALFPA23_005685.R7290">
    <property type="protein sequence ID" value="AALFPA23_005685.P7290"/>
    <property type="gene ID" value="AALFPA23_005685"/>
</dbReference>
<dbReference type="PROSITE" id="PS50106">
    <property type="entry name" value="PDZ"/>
    <property type="match status" value="2"/>
</dbReference>
<feature type="compositionally biased region" description="Low complexity" evidence="4">
    <location>
        <begin position="284"/>
        <end position="302"/>
    </location>
</feature>
<dbReference type="InterPro" id="IPR011993">
    <property type="entry name" value="PH-like_dom_sf"/>
</dbReference>